<dbReference type="Gene3D" id="1.20.140.40">
    <property type="entry name" value="Invertase/pectin methylesterase inhibitor family protein"/>
    <property type="match status" value="1"/>
</dbReference>
<sequence>MGRPISSSSSMSLIFLLPYIFLLSVEIFNSNLTANAVTPIIQRACDSSTVKDFCYNVFGNNTMAERARTKYNIEDVTIQMAYSNYSNIARKIVTVTSNETNPEFKQLYKKCLHQYVLLKYDFEYLNSMLIFRGDLDEASQRASTRLQTCINYFYYSPKVSNPFAKDNENLSYFFELIRDIYLTSFD</sequence>
<dbReference type="Pfam" id="PF04043">
    <property type="entry name" value="PMEI"/>
    <property type="match status" value="1"/>
</dbReference>
<dbReference type="PANTHER" id="PTHR36710:SF18">
    <property type="entry name" value="PECTINESTERASE INHIBITOR 5-RELATED"/>
    <property type="match status" value="1"/>
</dbReference>
<feature type="domain" description="Pectinesterase inhibitor" evidence="5">
    <location>
        <begin position="36"/>
        <end position="180"/>
    </location>
</feature>
<feature type="chain" id="PRO_5042235451" description="Pectinesterase inhibitor domain-containing protein" evidence="4">
    <location>
        <begin position="25"/>
        <end position="186"/>
    </location>
</feature>
<keyword evidence="7" id="KW-1185">Reference proteome</keyword>
<accession>A0AAF0QPB5</accession>
<dbReference type="Proteomes" id="UP001234989">
    <property type="component" value="Chromosome 4"/>
</dbReference>
<keyword evidence="2" id="KW-1015">Disulfide bond</keyword>
<name>A0AAF0QPB5_SOLVR</name>
<evidence type="ECO:0000256" key="4">
    <source>
        <dbReference type="SAM" id="SignalP"/>
    </source>
</evidence>
<proteinExistence type="inferred from homology"/>
<dbReference type="SMART" id="SM00856">
    <property type="entry name" value="PMEI"/>
    <property type="match status" value="1"/>
</dbReference>
<reference evidence="6" key="1">
    <citation type="submission" date="2023-08" db="EMBL/GenBank/DDBJ databases">
        <title>A de novo genome assembly of Solanum verrucosum Schlechtendal, a Mexican diploid species geographically isolated from the other diploid A-genome species in potato relatives.</title>
        <authorList>
            <person name="Hosaka K."/>
        </authorList>
    </citation>
    <scope>NUCLEOTIDE SEQUENCE</scope>
    <source>
        <tissue evidence="6">Young leaves</tissue>
    </source>
</reference>
<evidence type="ECO:0000313" key="6">
    <source>
        <dbReference type="EMBL" id="WMV26120.1"/>
    </source>
</evidence>
<dbReference type="AlphaFoldDB" id="A0AAF0QPB5"/>
<feature type="signal peptide" evidence="4">
    <location>
        <begin position="1"/>
        <end position="24"/>
    </location>
</feature>
<dbReference type="InterPro" id="IPR006501">
    <property type="entry name" value="Pectinesterase_inhib_dom"/>
</dbReference>
<dbReference type="PANTHER" id="PTHR36710">
    <property type="entry name" value="PECTINESTERASE INHIBITOR-LIKE"/>
    <property type="match status" value="1"/>
</dbReference>
<dbReference type="EMBL" id="CP133615">
    <property type="protein sequence ID" value="WMV26120.1"/>
    <property type="molecule type" value="Genomic_DNA"/>
</dbReference>
<dbReference type="NCBIfam" id="TIGR01614">
    <property type="entry name" value="PME_inhib"/>
    <property type="match status" value="1"/>
</dbReference>
<evidence type="ECO:0000256" key="1">
    <source>
        <dbReference type="ARBA" id="ARBA00022729"/>
    </source>
</evidence>
<protein>
    <recommendedName>
        <fullName evidence="5">Pectinesterase inhibitor domain-containing protein</fullName>
    </recommendedName>
</protein>
<comment type="similarity">
    <text evidence="3">Belongs to the PMEI family.</text>
</comment>
<evidence type="ECO:0000256" key="2">
    <source>
        <dbReference type="ARBA" id="ARBA00023157"/>
    </source>
</evidence>
<keyword evidence="1 4" id="KW-0732">Signal</keyword>
<dbReference type="GO" id="GO:0004857">
    <property type="term" value="F:enzyme inhibitor activity"/>
    <property type="evidence" value="ECO:0007669"/>
    <property type="project" value="InterPro"/>
</dbReference>
<organism evidence="6 7">
    <name type="scientific">Solanum verrucosum</name>
    <dbReference type="NCBI Taxonomy" id="315347"/>
    <lineage>
        <taxon>Eukaryota</taxon>
        <taxon>Viridiplantae</taxon>
        <taxon>Streptophyta</taxon>
        <taxon>Embryophyta</taxon>
        <taxon>Tracheophyta</taxon>
        <taxon>Spermatophyta</taxon>
        <taxon>Magnoliopsida</taxon>
        <taxon>eudicotyledons</taxon>
        <taxon>Gunneridae</taxon>
        <taxon>Pentapetalae</taxon>
        <taxon>asterids</taxon>
        <taxon>lamiids</taxon>
        <taxon>Solanales</taxon>
        <taxon>Solanaceae</taxon>
        <taxon>Solanoideae</taxon>
        <taxon>Solaneae</taxon>
        <taxon>Solanum</taxon>
    </lineage>
</organism>
<gene>
    <name evidence="6" type="ORF">MTR67_019505</name>
</gene>
<evidence type="ECO:0000313" key="7">
    <source>
        <dbReference type="Proteomes" id="UP001234989"/>
    </source>
</evidence>
<dbReference type="InterPro" id="IPR035513">
    <property type="entry name" value="Invertase/methylesterase_inhib"/>
</dbReference>
<evidence type="ECO:0000259" key="5">
    <source>
        <dbReference type="SMART" id="SM00856"/>
    </source>
</evidence>
<evidence type="ECO:0000256" key="3">
    <source>
        <dbReference type="ARBA" id="ARBA00038471"/>
    </source>
</evidence>
<dbReference type="InterPro" id="IPR052421">
    <property type="entry name" value="PCW_Enzyme_Inhibitor"/>
</dbReference>
<dbReference type="SUPFAM" id="SSF101148">
    <property type="entry name" value="Plant invertase/pectin methylesterase inhibitor"/>
    <property type="match status" value="1"/>
</dbReference>